<dbReference type="AlphaFoldDB" id="A0AAD4TB87"/>
<organism evidence="1 2">
    <name type="scientific">Papaver atlanticum</name>
    <dbReference type="NCBI Taxonomy" id="357466"/>
    <lineage>
        <taxon>Eukaryota</taxon>
        <taxon>Viridiplantae</taxon>
        <taxon>Streptophyta</taxon>
        <taxon>Embryophyta</taxon>
        <taxon>Tracheophyta</taxon>
        <taxon>Spermatophyta</taxon>
        <taxon>Magnoliopsida</taxon>
        <taxon>Ranunculales</taxon>
        <taxon>Papaveraceae</taxon>
        <taxon>Papaveroideae</taxon>
        <taxon>Papaver</taxon>
    </lineage>
</organism>
<accession>A0AAD4TB87</accession>
<evidence type="ECO:0000313" key="2">
    <source>
        <dbReference type="Proteomes" id="UP001202328"/>
    </source>
</evidence>
<name>A0AAD4TB87_9MAGN</name>
<protein>
    <submittedName>
        <fullName evidence="1">Uncharacterized protein</fullName>
    </submittedName>
</protein>
<evidence type="ECO:0000313" key="1">
    <source>
        <dbReference type="EMBL" id="KAI3944693.1"/>
    </source>
</evidence>
<dbReference type="Proteomes" id="UP001202328">
    <property type="component" value="Unassembled WGS sequence"/>
</dbReference>
<proteinExistence type="predicted"/>
<comment type="caution">
    <text evidence="1">The sequence shown here is derived from an EMBL/GenBank/DDBJ whole genome shotgun (WGS) entry which is preliminary data.</text>
</comment>
<reference evidence="1" key="1">
    <citation type="submission" date="2022-04" db="EMBL/GenBank/DDBJ databases">
        <title>A functionally conserved STORR gene fusion in Papaver species that diverged 16.8 million years ago.</title>
        <authorList>
            <person name="Catania T."/>
        </authorList>
    </citation>
    <scope>NUCLEOTIDE SEQUENCE</scope>
    <source>
        <strain evidence="1">S-188037</strain>
    </source>
</reference>
<gene>
    <name evidence="1" type="ORF">MKW98_021151</name>
</gene>
<dbReference type="EMBL" id="JAJJMB010004025">
    <property type="protein sequence ID" value="KAI3944693.1"/>
    <property type="molecule type" value="Genomic_DNA"/>
</dbReference>
<keyword evidence="2" id="KW-1185">Reference proteome</keyword>
<sequence length="74" mass="8245">MDSICAKELEVWGLLYTKNLLDRELDFLKGNRLLGLSSPAVASLVNLTHLPSSVADLEHTLTFCLISTPYDFFS</sequence>